<dbReference type="EMBL" id="JBHRXZ010000017">
    <property type="protein sequence ID" value="MFC3607495.1"/>
    <property type="molecule type" value="Genomic_DNA"/>
</dbReference>
<protein>
    <submittedName>
        <fullName evidence="2">Transposase</fullName>
    </submittedName>
</protein>
<feature type="non-terminal residue" evidence="2">
    <location>
        <position position="27"/>
    </location>
</feature>
<evidence type="ECO:0000313" key="2">
    <source>
        <dbReference type="EMBL" id="MFC3607495.1"/>
    </source>
</evidence>
<sequence length="27" mass="3311">PLYRFEKMLSRHGVDIPRQTLARWVIQ</sequence>
<evidence type="ECO:0000313" key="3">
    <source>
        <dbReference type="Proteomes" id="UP001595630"/>
    </source>
</evidence>
<dbReference type="RefSeq" id="WP_386363586.1">
    <property type="nucleotide sequence ID" value="NZ_JBHRXZ010000017.1"/>
</dbReference>
<keyword evidence="3" id="KW-1185">Reference proteome</keyword>
<comment type="caution">
    <text evidence="2">The sequence shown here is derived from an EMBL/GenBank/DDBJ whole genome shotgun (WGS) entry which is preliminary data.</text>
</comment>
<accession>A0ABV7T2S1</accession>
<gene>
    <name evidence="2" type="ORF">ACFOMF_06875</name>
</gene>
<name>A0ABV7T2S1_9GAMM</name>
<dbReference type="Pfam" id="PF03050">
    <property type="entry name" value="DDE_Tnp_IS66"/>
    <property type="match status" value="1"/>
</dbReference>
<proteinExistence type="predicted"/>
<feature type="non-terminal residue" evidence="2">
    <location>
        <position position="1"/>
    </location>
</feature>
<evidence type="ECO:0000259" key="1">
    <source>
        <dbReference type="Pfam" id="PF03050"/>
    </source>
</evidence>
<dbReference type="Proteomes" id="UP001595630">
    <property type="component" value="Unassembled WGS sequence"/>
</dbReference>
<reference evidence="3" key="1">
    <citation type="journal article" date="2019" name="Int. J. Syst. Evol. Microbiol.">
        <title>The Global Catalogue of Microorganisms (GCM) 10K type strain sequencing project: providing services to taxonomists for standard genome sequencing and annotation.</title>
        <authorList>
            <consortium name="The Broad Institute Genomics Platform"/>
            <consortium name="The Broad Institute Genome Sequencing Center for Infectious Disease"/>
            <person name="Wu L."/>
            <person name="Ma J."/>
        </authorList>
    </citation>
    <scope>NUCLEOTIDE SEQUENCE [LARGE SCALE GENOMIC DNA]</scope>
    <source>
        <strain evidence="3">KCTC 42447</strain>
    </source>
</reference>
<feature type="domain" description="Transposase IS66 central" evidence="1">
    <location>
        <begin position="1"/>
        <end position="27"/>
    </location>
</feature>
<dbReference type="InterPro" id="IPR004291">
    <property type="entry name" value="Transposase_IS66_central"/>
</dbReference>
<organism evidence="2 3">
    <name type="scientific">Stutzerimonas tarimensis</name>
    <dbReference type="NCBI Taxonomy" id="1507735"/>
    <lineage>
        <taxon>Bacteria</taxon>
        <taxon>Pseudomonadati</taxon>
        <taxon>Pseudomonadota</taxon>
        <taxon>Gammaproteobacteria</taxon>
        <taxon>Pseudomonadales</taxon>
        <taxon>Pseudomonadaceae</taxon>
        <taxon>Stutzerimonas</taxon>
    </lineage>
</organism>